<reference evidence="2" key="1">
    <citation type="journal article" date="2023" name="Mol. Phylogenet. Evol.">
        <title>Genome-scale phylogeny and comparative genomics of the fungal order Sordariales.</title>
        <authorList>
            <person name="Hensen N."/>
            <person name="Bonometti L."/>
            <person name="Westerberg I."/>
            <person name="Brannstrom I.O."/>
            <person name="Guillou S."/>
            <person name="Cros-Aarteil S."/>
            <person name="Calhoun S."/>
            <person name="Haridas S."/>
            <person name="Kuo A."/>
            <person name="Mondo S."/>
            <person name="Pangilinan J."/>
            <person name="Riley R."/>
            <person name="LaButti K."/>
            <person name="Andreopoulos B."/>
            <person name="Lipzen A."/>
            <person name="Chen C."/>
            <person name="Yan M."/>
            <person name="Daum C."/>
            <person name="Ng V."/>
            <person name="Clum A."/>
            <person name="Steindorff A."/>
            <person name="Ohm R.A."/>
            <person name="Martin F."/>
            <person name="Silar P."/>
            <person name="Natvig D.O."/>
            <person name="Lalanne C."/>
            <person name="Gautier V."/>
            <person name="Ament-Velasquez S.L."/>
            <person name="Kruys A."/>
            <person name="Hutchinson M.I."/>
            <person name="Powell A.J."/>
            <person name="Barry K."/>
            <person name="Miller A.N."/>
            <person name="Grigoriev I.V."/>
            <person name="Debuchy R."/>
            <person name="Gladieux P."/>
            <person name="Hiltunen Thoren M."/>
            <person name="Johannesson H."/>
        </authorList>
    </citation>
    <scope>NUCLEOTIDE SEQUENCE</scope>
    <source>
        <strain evidence="2">PSN293</strain>
    </source>
</reference>
<name>A0AAN6YJX6_9PEZI</name>
<feature type="region of interest" description="Disordered" evidence="1">
    <location>
        <begin position="325"/>
        <end position="354"/>
    </location>
</feature>
<accession>A0AAN6YJX6</accession>
<evidence type="ECO:0000313" key="2">
    <source>
        <dbReference type="EMBL" id="KAK4218057.1"/>
    </source>
</evidence>
<sequence length="354" mass="40357">MTQACCSHLVRKELKLDDFENKYPKINRGGTGIYCRRVELSALTCFIRKAAASSHYLRMQGARGHETKRWQCRESGQARALVANPTVFYQTRRSGVLYSAAPKPRRKNNRVAAGARVPCHCNAWIISCGEIGIPYHRCWCLLPWALCLAGPYLRVHPGTRERTNEGLYWETCSGMTCGRYSDPAELQKERPARFDFRLHPFAVRGTERERRGWHWQVPRSGRGGGHALSWQIVPTLVFSMENVQKPWRADLLLFWEGVVVLQVLNLNLHTTNHKNKGRNPKGRNPFGTRIPCLSVKAQSHILLNHICSSVVRTELFWVAVSSEQSPMDDQGCQGRHGQSDASLSEYRYNSDRRG</sequence>
<comment type="caution">
    <text evidence="2">The sequence shown here is derived from an EMBL/GenBank/DDBJ whole genome shotgun (WGS) entry which is preliminary data.</text>
</comment>
<reference evidence="2" key="2">
    <citation type="submission" date="2023-05" db="EMBL/GenBank/DDBJ databases">
        <authorList>
            <consortium name="Lawrence Berkeley National Laboratory"/>
            <person name="Steindorff A."/>
            <person name="Hensen N."/>
            <person name="Bonometti L."/>
            <person name="Westerberg I."/>
            <person name="Brannstrom I.O."/>
            <person name="Guillou S."/>
            <person name="Cros-Aarteil S."/>
            <person name="Calhoun S."/>
            <person name="Haridas S."/>
            <person name="Kuo A."/>
            <person name="Mondo S."/>
            <person name="Pangilinan J."/>
            <person name="Riley R."/>
            <person name="Labutti K."/>
            <person name="Andreopoulos B."/>
            <person name="Lipzen A."/>
            <person name="Chen C."/>
            <person name="Yanf M."/>
            <person name="Daum C."/>
            <person name="Ng V."/>
            <person name="Clum A."/>
            <person name="Ohm R."/>
            <person name="Martin F."/>
            <person name="Silar P."/>
            <person name="Natvig D."/>
            <person name="Lalanne C."/>
            <person name="Gautier V."/>
            <person name="Ament-Velasquez S.L."/>
            <person name="Kruys A."/>
            <person name="Hutchinson M.I."/>
            <person name="Powell A.J."/>
            <person name="Barry K."/>
            <person name="Miller A.N."/>
            <person name="Grigoriev I.V."/>
            <person name="Debuchy R."/>
            <person name="Gladieux P."/>
            <person name="Thoren M.H."/>
            <person name="Johannesson H."/>
        </authorList>
    </citation>
    <scope>NUCLEOTIDE SEQUENCE</scope>
    <source>
        <strain evidence="2">PSN293</strain>
    </source>
</reference>
<evidence type="ECO:0000256" key="1">
    <source>
        <dbReference type="SAM" id="MobiDB-lite"/>
    </source>
</evidence>
<gene>
    <name evidence="2" type="ORF">QBC37DRAFT_479126</name>
</gene>
<keyword evidence="3" id="KW-1185">Reference proteome</keyword>
<protein>
    <submittedName>
        <fullName evidence="2">Uncharacterized protein</fullName>
    </submittedName>
</protein>
<organism evidence="2 3">
    <name type="scientific">Rhypophila decipiens</name>
    <dbReference type="NCBI Taxonomy" id="261697"/>
    <lineage>
        <taxon>Eukaryota</taxon>
        <taxon>Fungi</taxon>
        <taxon>Dikarya</taxon>
        <taxon>Ascomycota</taxon>
        <taxon>Pezizomycotina</taxon>
        <taxon>Sordariomycetes</taxon>
        <taxon>Sordariomycetidae</taxon>
        <taxon>Sordariales</taxon>
        <taxon>Naviculisporaceae</taxon>
        <taxon>Rhypophila</taxon>
    </lineage>
</organism>
<proteinExistence type="predicted"/>
<dbReference type="AlphaFoldDB" id="A0AAN6YJX6"/>
<dbReference type="Proteomes" id="UP001301769">
    <property type="component" value="Unassembled WGS sequence"/>
</dbReference>
<evidence type="ECO:0000313" key="3">
    <source>
        <dbReference type="Proteomes" id="UP001301769"/>
    </source>
</evidence>
<dbReference type="EMBL" id="MU858055">
    <property type="protein sequence ID" value="KAK4218057.1"/>
    <property type="molecule type" value="Genomic_DNA"/>
</dbReference>